<dbReference type="PANTHER" id="PTHR30576">
    <property type="entry name" value="COLANIC BIOSYNTHESIS UDP-GLUCOSE LIPID CARRIER TRANSFERASE"/>
    <property type="match status" value="1"/>
</dbReference>
<dbReference type="PANTHER" id="PTHR30576:SF10">
    <property type="entry name" value="SLL5057 PROTEIN"/>
    <property type="match status" value="1"/>
</dbReference>
<feature type="transmembrane region" description="Helical" evidence="7">
    <location>
        <begin position="133"/>
        <end position="156"/>
    </location>
</feature>
<accession>A0A8J3LYX1</accession>
<evidence type="ECO:0000256" key="7">
    <source>
        <dbReference type="SAM" id="Phobius"/>
    </source>
</evidence>
<evidence type="ECO:0000256" key="3">
    <source>
        <dbReference type="ARBA" id="ARBA00022679"/>
    </source>
</evidence>
<evidence type="ECO:0000313" key="9">
    <source>
        <dbReference type="EMBL" id="GIG73635.1"/>
    </source>
</evidence>
<evidence type="ECO:0000256" key="6">
    <source>
        <dbReference type="ARBA" id="ARBA00023136"/>
    </source>
</evidence>
<feature type="domain" description="Bacterial sugar transferase" evidence="8">
    <location>
        <begin position="301"/>
        <end position="490"/>
    </location>
</feature>
<gene>
    <name evidence="9" type="ORF">Pfl04_20390</name>
</gene>
<organism evidence="9 10">
    <name type="scientific">Planosporangium flavigriseum</name>
    <dbReference type="NCBI Taxonomy" id="373681"/>
    <lineage>
        <taxon>Bacteria</taxon>
        <taxon>Bacillati</taxon>
        <taxon>Actinomycetota</taxon>
        <taxon>Actinomycetes</taxon>
        <taxon>Micromonosporales</taxon>
        <taxon>Micromonosporaceae</taxon>
        <taxon>Planosporangium</taxon>
    </lineage>
</organism>
<keyword evidence="10" id="KW-1185">Reference proteome</keyword>
<dbReference type="GO" id="GO:0016780">
    <property type="term" value="F:phosphotransferase activity, for other substituted phosphate groups"/>
    <property type="evidence" value="ECO:0007669"/>
    <property type="project" value="TreeGrafter"/>
</dbReference>
<feature type="transmembrane region" description="Helical" evidence="7">
    <location>
        <begin position="104"/>
        <end position="127"/>
    </location>
</feature>
<evidence type="ECO:0000256" key="5">
    <source>
        <dbReference type="ARBA" id="ARBA00022989"/>
    </source>
</evidence>
<dbReference type="GO" id="GO:0016020">
    <property type="term" value="C:membrane"/>
    <property type="evidence" value="ECO:0007669"/>
    <property type="project" value="UniProtKB-SubCell"/>
</dbReference>
<evidence type="ECO:0000256" key="1">
    <source>
        <dbReference type="ARBA" id="ARBA00004141"/>
    </source>
</evidence>
<dbReference type="AlphaFoldDB" id="A0A8J3LYX1"/>
<dbReference type="NCBIfam" id="TIGR03025">
    <property type="entry name" value="EPS_sugtrans"/>
    <property type="match status" value="1"/>
</dbReference>
<keyword evidence="3" id="KW-0808">Transferase</keyword>
<keyword evidence="5 7" id="KW-1133">Transmembrane helix</keyword>
<evidence type="ECO:0000313" key="10">
    <source>
        <dbReference type="Proteomes" id="UP000653674"/>
    </source>
</evidence>
<evidence type="ECO:0000259" key="8">
    <source>
        <dbReference type="Pfam" id="PF02397"/>
    </source>
</evidence>
<feature type="transmembrane region" description="Helical" evidence="7">
    <location>
        <begin position="69"/>
        <end position="92"/>
    </location>
</feature>
<feature type="transmembrane region" description="Helical" evidence="7">
    <location>
        <begin position="36"/>
        <end position="57"/>
    </location>
</feature>
<proteinExistence type="inferred from homology"/>
<name>A0A8J3LYX1_9ACTN</name>
<evidence type="ECO:0000256" key="4">
    <source>
        <dbReference type="ARBA" id="ARBA00022692"/>
    </source>
</evidence>
<evidence type="ECO:0000256" key="2">
    <source>
        <dbReference type="ARBA" id="ARBA00006464"/>
    </source>
</evidence>
<dbReference type="Proteomes" id="UP000653674">
    <property type="component" value="Unassembled WGS sequence"/>
</dbReference>
<dbReference type="InterPro" id="IPR017475">
    <property type="entry name" value="EPS_sugar_tfrase"/>
</dbReference>
<protein>
    <submittedName>
        <fullName evidence="9">Exopolysaccharide biosynthesis polyprenyl glycosylphosphotransferase</fullName>
    </submittedName>
</protein>
<keyword evidence="6 7" id="KW-0472">Membrane</keyword>
<keyword evidence="4 7" id="KW-0812">Transmembrane</keyword>
<dbReference type="Pfam" id="PF02397">
    <property type="entry name" value="Bac_transf"/>
    <property type="match status" value="1"/>
</dbReference>
<comment type="caution">
    <text evidence="9">The sequence shown here is derived from an EMBL/GenBank/DDBJ whole genome shotgun (WGS) entry which is preliminary data.</text>
</comment>
<reference evidence="9" key="1">
    <citation type="submission" date="2021-01" db="EMBL/GenBank/DDBJ databases">
        <title>Whole genome shotgun sequence of Planosporangium flavigriseum NBRC 105377.</title>
        <authorList>
            <person name="Komaki H."/>
            <person name="Tamura T."/>
        </authorList>
    </citation>
    <scope>NUCLEOTIDE SEQUENCE</scope>
    <source>
        <strain evidence="9">NBRC 105377</strain>
    </source>
</reference>
<dbReference type="InterPro" id="IPR003362">
    <property type="entry name" value="Bact_transf"/>
</dbReference>
<comment type="subcellular location">
    <subcellularLocation>
        <location evidence="1">Membrane</location>
        <topology evidence="1">Multi-pass membrane protein</topology>
    </subcellularLocation>
</comment>
<comment type="similarity">
    <text evidence="2">Belongs to the bacterial sugar transferase family.</text>
</comment>
<feature type="transmembrane region" description="Helical" evidence="7">
    <location>
        <begin position="307"/>
        <end position="327"/>
    </location>
</feature>
<dbReference type="Gene3D" id="3.40.50.720">
    <property type="entry name" value="NAD(P)-binding Rossmann-like Domain"/>
    <property type="match status" value="1"/>
</dbReference>
<sequence>MLVKTDVVVLEAVTGATDANVTAGSRRPRIGDRGRFNLVIVDILAASMAAIVIYAVRQEGIAIARNSSIIRNVLTVAMPLVWVVALALHRAYDRWSVHSVAKMWRLVVQAALTLIGAMSAVCLALRYTTLLDLILVGIPLMAALTVLMRLAAAWWLRRRDADTYLRRTLVVGHAAQLDGLLATLSRGRDHNVRVVAACVADRAGEHQAVALTVPVLGDLNGICSTALAAGCDCVIVAPCPELDAPRLRQIGWALHDAGVELLVAPALSDVAKERIAVRPAGELPLLHVRAPVFNGPQRVLKGLLDRVGAFALLLCLWPAMLVIAVLIRATSNGAALFRQRRVGRDGREFTLYKFRTMSVDAETRLGGLLSRNERADGLLFKMRADPRITRVGRFLRKYSLDELPQLINVLTGDMSLVGPRPPLPHEVARYDDTVWRRMRVKPGLTGLWQVSGRSELSWADSVRLDLSYVDNWSPALDARILLRTVSAVLKGTGAY</sequence>
<dbReference type="EMBL" id="BONU01000010">
    <property type="protein sequence ID" value="GIG73635.1"/>
    <property type="molecule type" value="Genomic_DNA"/>
</dbReference>